<dbReference type="GO" id="GO:0016787">
    <property type="term" value="F:hydrolase activity"/>
    <property type="evidence" value="ECO:0007669"/>
    <property type="project" value="UniProtKB-KW"/>
</dbReference>
<dbReference type="InterPro" id="IPR029058">
    <property type="entry name" value="AB_hydrolase_fold"/>
</dbReference>
<evidence type="ECO:0000256" key="3">
    <source>
        <dbReference type="SAM" id="SignalP"/>
    </source>
</evidence>
<sequence length="335" mass="36271">MLGIRKLTTVLAAVAPSAYALANVATVKTLAVSGGHTYSYTIAPSSYGRATYLLLHGFPSSSYDWRHTIRALTAESFGVVAPDLLGYGASSKPTAVEEYSQEKISGHVVEILQHEGISGVVGVGHDWYVFRHKTFLATPYSPVGPSPINLTAINTQTRSAFGHPIYGYWGFFNETDAASVMDKHHESFTSLLYPGDAAIWKTDVCPVGSLRKWLDADKKSSKPGYITDGEWSTHDSIMLGGGYTGPLNWYRAAMAGLNRSPTLNTARQSINKRVIFISGADDAVGRPELAEQTANTGRKSGLLPDVETFVVPNAGHWLQIEQSFRVSTILKSLDG</sequence>
<evidence type="ECO:0000256" key="1">
    <source>
        <dbReference type="ARBA" id="ARBA00022801"/>
    </source>
</evidence>
<evidence type="ECO:0000313" key="6">
    <source>
        <dbReference type="Proteomes" id="UP000799764"/>
    </source>
</evidence>
<dbReference type="PRINTS" id="PR00412">
    <property type="entry name" value="EPOXHYDRLASE"/>
</dbReference>
<evidence type="ECO:0000259" key="4">
    <source>
        <dbReference type="Pfam" id="PF00561"/>
    </source>
</evidence>
<dbReference type="SUPFAM" id="SSF53474">
    <property type="entry name" value="alpha/beta-Hydrolases"/>
    <property type="match status" value="1"/>
</dbReference>
<dbReference type="OrthoDB" id="284184at2759"/>
<dbReference type="PANTHER" id="PTHR43329">
    <property type="entry name" value="EPOXIDE HYDROLASE"/>
    <property type="match status" value="1"/>
</dbReference>
<name>A0A9P4U9I7_9PLEO</name>
<keyword evidence="3" id="KW-0732">Signal</keyword>
<feature type="chain" id="PRO_5040204080" evidence="3">
    <location>
        <begin position="23"/>
        <end position="335"/>
    </location>
</feature>
<keyword evidence="6" id="KW-1185">Reference proteome</keyword>
<gene>
    <name evidence="5" type="ORF">P171DRAFT_488821</name>
</gene>
<dbReference type="InterPro" id="IPR000639">
    <property type="entry name" value="Epox_hydrolase-like"/>
</dbReference>
<comment type="caution">
    <text evidence="5">The sequence shown here is derived from an EMBL/GenBank/DDBJ whole genome shotgun (WGS) entry which is preliminary data.</text>
</comment>
<dbReference type="AlphaFoldDB" id="A0A9P4U9I7"/>
<dbReference type="EMBL" id="MU001506">
    <property type="protein sequence ID" value="KAF2441263.1"/>
    <property type="molecule type" value="Genomic_DNA"/>
</dbReference>
<dbReference type="Pfam" id="PF00561">
    <property type="entry name" value="Abhydrolase_1"/>
    <property type="match status" value="1"/>
</dbReference>
<protein>
    <submittedName>
        <fullName evidence="5">Alpha/beta-hydrolase</fullName>
    </submittedName>
</protein>
<dbReference type="InterPro" id="IPR000073">
    <property type="entry name" value="AB_hydrolase_1"/>
</dbReference>
<evidence type="ECO:0000313" key="5">
    <source>
        <dbReference type="EMBL" id="KAF2441263.1"/>
    </source>
</evidence>
<evidence type="ECO:0000256" key="2">
    <source>
        <dbReference type="ARBA" id="ARBA00038334"/>
    </source>
</evidence>
<dbReference type="Proteomes" id="UP000799764">
    <property type="component" value="Unassembled WGS sequence"/>
</dbReference>
<keyword evidence="1" id="KW-0378">Hydrolase</keyword>
<organism evidence="5 6">
    <name type="scientific">Karstenula rhodostoma CBS 690.94</name>
    <dbReference type="NCBI Taxonomy" id="1392251"/>
    <lineage>
        <taxon>Eukaryota</taxon>
        <taxon>Fungi</taxon>
        <taxon>Dikarya</taxon>
        <taxon>Ascomycota</taxon>
        <taxon>Pezizomycotina</taxon>
        <taxon>Dothideomycetes</taxon>
        <taxon>Pleosporomycetidae</taxon>
        <taxon>Pleosporales</taxon>
        <taxon>Massarineae</taxon>
        <taxon>Didymosphaeriaceae</taxon>
        <taxon>Karstenula</taxon>
    </lineage>
</organism>
<proteinExistence type="inferred from homology"/>
<dbReference type="Gene3D" id="3.40.50.1820">
    <property type="entry name" value="alpha/beta hydrolase"/>
    <property type="match status" value="2"/>
</dbReference>
<accession>A0A9P4U9I7</accession>
<feature type="signal peptide" evidence="3">
    <location>
        <begin position="1"/>
        <end position="22"/>
    </location>
</feature>
<feature type="domain" description="AB hydrolase-1" evidence="4">
    <location>
        <begin position="53"/>
        <end position="127"/>
    </location>
</feature>
<reference evidence="5" key="1">
    <citation type="journal article" date="2020" name="Stud. Mycol.">
        <title>101 Dothideomycetes genomes: a test case for predicting lifestyles and emergence of pathogens.</title>
        <authorList>
            <person name="Haridas S."/>
            <person name="Albert R."/>
            <person name="Binder M."/>
            <person name="Bloem J."/>
            <person name="Labutti K."/>
            <person name="Salamov A."/>
            <person name="Andreopoulos B."/>
            <person name="Baker S."/>
            <person name="Barry K."/>
            <person name="Bills G."/>
            <person name="Bluhm B."/>
            <person name="Cannon C."/>
            <person name="Castanera R."/>
            <person name="Culley D."/>
            <person name="Daum C."/>
            <person name="Ezra D."/>
            <person name="Gonzalez J."/>
            <person name="Henrissat B."/>
            <person name="Kuo A."/>
            <person name="Liang C."/>
            <person name="Lipzen A."/>
            <person name="Lutzoni F."/>
            <person name="Magnuson J."/>
            <person name="Mondo S."/>
            <person name="Nolan M."/>
            <person name="Ohm R."/>
            <person name="Pangilinan J."/>
            <person name="Park H.-J."/>
            <person name="Ramirez L."/>
            <person name="Alfaro M."/>
            <person name="Sun H."/>
            <person name="Tritt A."/>
            <person name="Yoshinaga Y."/>
            <person name="Zwiers L.-H."/>
            <person name="Turgeon B."/>
            <person name="Goodwin S."/>
            <person name="Spatafora J."/>
            <person name="Crous P."/>
            <person name="Grigoriev I."/>
        </authorList>
    </citation>
    <scope>NUCLEOTIDE SEQUENCE</scope>
    <source>
        <strain evidence="5">CBS 690.94</strain>
    </source>
</reference>
<comment type="similarity">
    <text evidence="2">Belongs to the AB hydrolase superfamily. Epoxide hydrolase family.</text>
</comment>